<sequence length="204" mass="24173">MKKIISILVCLLLILSVGIYYYMNQPKNIFDEIYQETERTYRMNNILGKIDGFNIRAVWPADSDSYKYTPFGTYEIEEEGSDYSNIRVGFNFKRNRKTVSISFRKKLDSKISLSLWNMYSAKDKYLAKTVEIVIKENGSNNYIEDETQVRSYLKKYGITAKDLDAYYEKIVNQKVLKDWCSIYKSKYSPKDYGQVTVKTQWEKW</sequence>
<dbReference type="RefSeq" id="WP_125442261.1">
    <property type="nucleotide sequence ID" value="NZ_JALGPV010000002.1"/>
</dbReference>
<evidence type="ECO:0000313" key="2">
    <source>
        <dbReference type="Proteomes" id="UP000267137"/>
    </source>
</evidence>
<dbReference type="AlphaFoldDB" id="A0AAE8KCE1"/>
<dbReference type="Proteomes" id="UP000267137">
    <property type="component" value="Unassembled WGS sequence"/>
</dbReference>
<organism evidence="1 2">
    <name type="scientific">Streptococcus intermedius</name>
    <dbReference type="NCBI Taxonomy" id="1338"/>
    <lineage>
        <taxon>Bacteria</taxon>
        <taxon>Bacillati</taxon>
        <taxon>Bacillota</taxon>
        <taxon>Bacilli</taxon>
        <taxon>Lactobacillales</taxon>
        <taxon>Streptococcaceae</taxon>
        <taxon>Streptococcus</taxon>
        <taxon>Streptococcus anginosus group</taxon>
    </lineage>
</organism>
<proteinExistence type="predicted"/>
<dbReference type="EMBL" id="RJOO01000002">
    <property type="protein sequence ID" value="RSJ23548.1"/>
    <property type="molecule type" value="Genomic_DNA"/>
</dbReference>
<protein>
    <recommendedName>
        <fullName evidence="3">TipC family immunity protein</fullName>
    </recommendedName>
</protein>
<reference evidence="1 2" key="1">
    <citation type="submission" date="2018-11" db="EMBL/GenBank/DDBJ databases">
        <title>Species Designations Belie Phenotypic and Genotypic Heterogeneity in Oral Streptococci.</title>
        <authorList>
            <person name="Velsko I."/>
        </authorList>
    </citation>
    <scope>NUCLEOTIDE SEQUENCE [LARGE SCALE GENOMIC DNA]</scope>
    <source>
        <strain evidence="1 2">KLC02</strain>
    </source>
</reference>
<dbReference type="InterPro" id="IPR048042">
    <property type="entry name" value="TipC-like"/>
</dbReference>
<evidence type="ECO:0008006" key="3">
    <source>
        <dbReference type="Google" id="ProtNLM"/>
    </source>
</evidence>
<dbReference type="NCBIfam" id="NF033863">
    <property type="entry name" value="immun_TipC_fam"/>
    <property type="match status" value="1"/>
</dbReference>
<comment type="caution">
    <text evidence="1">The sequence shown here is derived from an EMBL/GenBank/DDBJ whole genome shotgun (WGS) entry which is preliminary data.</text>
</comment>
<accession>A0AAE8KCE1</accession>
<evidence type="ECO:0000313" key="1">
    <source>
        <dbReference type="EMBL" id="RSJ23548.1"/>
    </source>
</evidence>
<name>A0AAE8KCE1_STRIT</name>
<gene>
    <name evidence="1" type="ORF">D8827_03350</name>
</gene>